<sequence length="116" mass="13302">MDEKNSKIAWLWTSNTLERSNKQAKIVLQRAQARPAVFPKPPPNRGKAVYPVKISVVPLANSELQGAYRNVMKSLSESSQMCMHYYRTLNPSEYDKHDRRFCSKYLNPSSSIGIQQ</sequence>
<reference evidence="1 2" key="1">
    <citation type="submission" date="2024-02" db="EMBL/GenBank/DDBJ databases">
        <authorList>
            <person name="Daric V."/>
            <person name="Darras S."/>
        </authorList>
    </citation>
    <scope>NUCLEOTIDE SEQUENCE [LARGE SCALE GENOMIC DNA]</scope>
</reference>
<proteinExistence type="predicted"/>
<name>A0ABP0FUE2_CLALP</name>
<accession>A0ABP0FUE2</accession>
<evidence type="ECO:0000313" key="1">
    <source>
        <dbReference type="EMBL" id="CAK8683243.1"/>
    </source>
</evidence>
<protein>
    <submittedName>
        <fullName evidence="1">Uncharacterized protein</fullName>
    </submittedName>
</protein>
<keyword evidence="2" id="KW-1185">Reference proteome</keyword>
<dbReference type="Proteomes" id="UP001642483">
    <property type="component" value="Unassembled WGS sequence"/>
</dbReference>
<dbReference type="EMBL" id="CAWYQH010000097">
    <property type="protein sequence ID" value="CAK8683243.1"/>
    <property type="molecule type" value="Genomic_DNA"/>
</dbReference>
<organism evidence="1 2">
    <name type="scientific">Clavelina lepadiformis</name>
    <name type="common">Light-bulb sea squirt</name>
    <name type="synonym">Ascidia lepadiformis</name>
    <dbReference type="NCBI Taxonomy" id="159417"/>
    <lineage>
        <taxon>Eukaryota</taxon>
        <taxon>Metazoa</taxon>
        <taxon>Chordata</taxon>
        <taxon>Tunicata</taxon>
        <taxon>Ascidiacea</taxon>
        <taxon>Aplousobranchia</taxon>
        <taxon>Clavelinidae</taxon>
        <taxon>Clavelina</taxon>
    </lineage>
</organism>
<comment type="caution">
    <text evidence="1">The sequence shown here is derived from an EMBL/GenBank/DDBJ whole genome shotgun (WGS) entry which is preliminary data.</text>
</comment>
<gene>
    <name evidence="1" type="ORF">CVLEPA_LOCUS14335</name>
</gene>
<evidence type="ECO:0000313" key="2">
    <source>
        <dbReference type="Proteomes" id="UP001642483"/>
    </source>
</evidence>